<accession>A0A0D7AE67</accession>
<evidence type="ECO:0000256" key="2">
    <source>
        <dbReference type="SAM" id="Phobius"/>
    </source>
</evidence>
<dbReference type="Proteomes" id="UP000054144">
    <property type="component" value="Unassembled WGS sequence"/>
</dbReference>
<feature type="transmembrane region" description="Helical" evidence="2">
    <location>
        <begin position="101"/>
        <end position="121"/>
    </location>
</feature>
<feature type="region of interest" description="Disordered" evidence="1">
    <location>
        <begin position="1"/>
        <end position="32"/>
    </location>
</feature>
<evidence type="ECO:0000313" key="4">
    <source>
        <dbReference type="Proteomes" id="UP000054144"/>
    </source>
</evidence>
<dbReference type="EMBL" id="KN881721">
    <property type="protein sequence ID" value="KIY49721.1"/>
    <property type="molecule type" value="Genomic_DNA"/>
</dbReference>
<dbReference type="OrthoDB" id="3265172at2759"/>
<evidence type="ECO:0000313" key="3">
    <source>
        <dbReference type="EMBL" id="KIY49721.1"/>
    </source>
</evidence>
<evidence type="ECO:0000256" key="1">
    <source>
        <dbReference type="SAM" id="MobiDB-lite"/>
    </source>
</evidence>
<sequence>MASSPTTSFASSPGPALVPGRQRRVTLQKKKSTSSTGEVTLVSDNVTLVNGKPLSTAMAAQYWSARALRAEMLLETQANHHTQLQELARAENVIMHYYDRVIMILVAVVLILFTVVICFAVQRKPERNRSFAHFTIPVLSPFASVIEHETSVIGSKTISLFVVCFCVLIYAVFRHWASRPR</sequence>
<keyword evidence="2" id="KW-0472">Membrane</keyword>
<feature type="compositionally biased region" description="Low complexity" evidence="1">
    <location>
        <begin position="1"/>
        <end position="15"/>
    </location>
</feature>
<protein>
    <submittedName>
        <fullName evidence="3">Uncharacterized protein</fullName>
    </submittedName>
</protein>
<keyword evidence="2" id="KW-1133">Transmembrane helix</keyword>
<feature type="compositionally biased region" description="Basic residues" evidence="1">
    <location>
        <begin position="21"/>
        <end position="32"/>
    </location>
</feature>
<feature type="transmembrane region" description="Helical" evidence="2">
    <location>
        <begin position="158"/>
        <end position="177"/>
    </location>
</feature>
<proteinExistence type="predicted"/>
<dbReference type="AlphaFoldDB" id="A0A0D7AE67"/>
<reference evidence="3 4" key="1">
    <citation type="journal article" date="2015" name="Fungal Genet. Biol.">
        <title>Evolution of novel wood decay mechanisms in Agaricales revealed by the genome sequences of Fistulina hepatica and Cylindrobasidium torrendii.</title>
        <authorList>
            <person name="Floudas D."/>
            <person name="Held B.W."/>
            <person name="Riley R."/>
            <person name="Nagy L.G."/>
            <person name="Koehler G."/>
            <person name="Ransdell A.S."/>
            <person name="Younus H."/>
            <person name="Chow J."/>
            <person name="Chiniquy J."/>
            <person name="Lipzen A."/>
            <person name="Tritt A."/>
            <person name="Sun H."/>
            <person name="Haridas S."/>
            <person name="LaButti K."/>
            <person name="Ohm R.A."/>
            <person name="Kues U."/>
            <person name="Blanchette R.A."/>
            <person name="Grigoriev I.V."/>
            <person name="Minto R.E."/>
            <person name="Hibbett D.S."/>
        </authorList>
    </citation>
    <scope>NUCLEOTIDE SEQUENCE [LARGE SCALE GENOMIC DNA]</scope>
    <source>
        <strain evidence="3 4">ATCC 64428</strain>
    </source>
</reference>
<keyword evidence="4" id="KW-1185">Reference proteome</keyword>
<organism evidence="3 4">
    <name type="scientific">Fistulina hepatica ATCC 64428</name>
    <dbReference type="NCBI Taxonomy" id="1128425"/>
    <lineage>
        <taxon>Eukaryota</taxon>
        <taxon>Fungi</taxon>
        <taxon>Dikarya</taxon>
        <taxon>Basidiomycota</taxon>
        <taxon>Agaricomycotina</taxon>
        <taxon>Agaricomycetes</taxon>
        <taxon>Agaricomycetidae</taxon>
        <taxon>Agaricales</taxon>
        <taxon>Fistulinaceae</taxon>
        <taxon>Fistulina</taxon>
    </lineage>
</organism>
<gene>
    <name evidence="3" type="ORF">FISHEDRAFT_57981</name>
</gene>
<name>A0A0D7AE67_9AGAR</name>
<keyword evidence="2" id="KW-0812">Transmembrane</keyword>